<evidence type="ECO:0000256" key="1">
    <source>
        <dbReference type="SAM" id="SignalP"/>
    </source>
</evidence>
<feature type="domain" description="Stress-response A/B barrel" evidence="2">
    <location>
        <begin position="67"/>
        <end position="177"/>
    </location>
</feature>
<name>A0ABS3M1R0_9PROT</name>
<reference evidence="3 4" key="1">
    <citation type="submission" date="2021-03" db="EMBL/GenBank/DDBJ databases">
        <title>The complete genome sequence of Acetobacter sacchari TBRC 11175.</title>
        <authorList>
            <person name="Charoenyingcharoen P."/>
            <person name="Yukphan P."/>
        </authorList>
    </citation>
    <scope>NUCLEOTIDE SEQUENCE [LARGE SCALE GENOMIC DNA]</scope>
    <source>
        <strain evidence="3 4">TBRC 11175</strain>
    </source>
</reference>
<evidence type="ECO:0000313" key="4">
    <source>
        <dbReference type="Proteomes" id="UP000664771"/>
    </source>
</evidence>
<sequence length="195" mass="21112">MKHLPLLRRSVLLAAICLAPAGEHAVAQPSQQPHAARPDAAALAAQQLRDQVGLAAFTAPDFRPGTVKHMVMFELRPGATDAQRKMVVQEFLDLARLSRRPNGSTVVQSIETGLQDSGEGVDRGLQLGFLVTFKSQGDRNFYVGRPIVNDPAFFDAAHERYKQKVGALLQQVVVFDFPVSATTTLAAFSGGHPSR</sequence>
<evidence type="ECO:0000313" key="3">
    <source>
        <dbReference type="EMBL" id="MBO1362045.1"/>
    </source>
</evidence>
<evidence type="ECO:0000259" key="2">
    <source>
        <dbReference type="PROSITE" id="PS51502"/>
    </source>
</evidence>
<dbReference type="SMART" id="SM00886">
    <property type="entry name" value="Dabb"/>
    <property type="match status" value="1"/>
</dbReference>
<dbReference type="Proteomes" id="UP000664771">
    <property type="component" value="Unassembled WGS sequence"/>
</dbReference>
<dbReference type="SUPFAM" id="SSF54909">
    <property type="entry name" value="Dimeric alpha+beta barrel"/>
    <property type="match status" value="1"/>
</dbReference>
<gene>
    <name evidence="3" type="ORF">J2D73_19880</name>
</gene>
<proteinExistence type="predicted"/>
<protein>
    <submittedName>
        <fullName evidence="3">Dabb family protein</fullName>
    </submittedName>
</protein>
<dbReference type="Pfam" id="PF07876">
    <property type="entry name" value="Dabb"/>
    <property type="match status" value="1"/>
</dbReference>
<organism evidence="3 4">
    <name type="scientific">Acetobacter sacchari</name>
    <dbReference type="NCBI Taxonomy" id="2661687"/>
    <lineage>
        <taxon>Bacteria</taxon>
        <taxon>Pseudomonadati</taxon>
        <taxon>Pseudomonadota</taxon>
        <taxon>Alphaproteobacteria</taxon>
        <taxon>Acetobacterales</taxon>
        <taxon>Acetobacteraceae</taxon>
        <taxon>Acetobacter</taxon>
    </lineage>
</organism>
<dbReference type="InterPro" id="IPR011008">
    <property type="entry name" value="Dimeric_a/b-barrel"/>
</dbReference>
<keyword evidence="4" id="KW-1185">Reference proteome</keyword>
<dbReference type="InterPro" id="IPR013097">
    <property type="entry name" value="Dabb"/>
</dbReference>
<accession>A0ABS3M1R0</accession>
<keyword evidence="1" id="KW-0732">Signal</keyword>
<dbReference type="PROSITE" id="PS51502">
    <property type="entry name" value="S_R_A_B_BARREL"/>
    <property type="match status" value="1"/>
</dbReference>
<dbReference type="EMBL" id="JAFVMF010000044">
    <property type="protein sequence ID" value="MBO1362045.1"/>
    <property type="molecule type" value="Genomic_DNA"/>
</dbReference>
<dbReference type="Gene3D" id="3.30.70.100">
    <property type="match status" value="1"/>
</dbReference>
<dbReference type="RefSeq" id="WP_207884132.1">
    <property type="nucleotide sequence ID" value="NZ_JAFVMF010000044.1"/>
</dbReference>
<feature type="signal peptide" evidence="1">
    <location>
        <begin position="1"/>
        <end position="21"/>
    </location>
</feature>
<feature type="chain" id="PRO_5047486992" evidence="1">
    <location>
        <begin position="22"/>
        <end position="195"/>
    </location>
</feature>
<comment type="caution">
    <text evidence="3">The sequence shown here is derived from an EMBL/GenBank/DDBJ whole genome shotgun (WGS) entry which is preliminary data.</text>
</comment>